<keyword evidence="1" id="KW-0547">Nucleotide-binding</keyword>
<evidence type="ECO:0000259" key="3">
    <source>
        <dbReference type="PROSITE" id="PS50011"/>
    </source>
</evidence>
<feature type="domain" description="Protein kinase" evidence="3">
    <location>
        <begin position="243"/>
        <end position="514"/>
    </location>
</feature>
<evidence type="ECO:0000256" key="1">
    <source>
        <dbReference type="ARBA" id="ARBA00022741"/>
    </source>
</evidence>
<dbReference type="InterPro" id="IPR050528">
    <property type="entry name" value="L-type_Lectin-RKs"/>
</dbReference>
<dbReference type="GO" id="GO:0005524">
    <property type="term" value="F:ATP binding"/>
    <property type="evidence" value="ECO:0007669"/>
    <property type="project" value="UniProtKB-KW"/>
</dbReference>
<keyword evidence="2" id="KW-0067">ATP-binding</keyword>
<sequence length="543" mass="58910">MCECASIMMETVANATQVLVSHVKDFVASEYADWFTKVVARAVVNAVDAFRTCSRALKSLVSASTSSSYVDAEAASGTTADIAAPVVVPPPSRELPCIRDLLSGAFARVWAEWLTLPNVWQVVLKWGVRPVVVAYVGILASPWDVRQLRRALSSTVETGRIFVTLTCGAGRLVVIVISACVAAYATTLIDSYGRYVLHTTRTSTAAQEERAERERRQKEAREEMLNGGRQFSYLELEDATEKWSPALKKGGGGQGAVYQAVLHGIYVAVKVVFFEETPSVKPDAIDTEVQVLRQLRRLRHPNIVPVYGWAREGPFECIVFKFYPAGDLRKQLLSDRHRSATHLLRVFIDVASALAALHGNTNYEHRDVKPENILIYFDAGGMRGVLADFGIARWIVPGSSVSHTDTQKGDIGYMPPEACEGTIIPGKFDVYSFGATMAEILTGRKASEAIAALARDDTDNRPGHGVVSDTWVGAEKEAPKLVELSRMCTHVKPSRRPTSTYVENTLRRIGDRLLRGPLAVPVHSVAGVGGAARAAGGAGGGGD</sequence>
<dbReference type="SUPFAM" id="SSF56112">
    <property type="entry name" value="Protein kinase-like (PK-like)"/>
    <property type="match status" value="1"/>
</dbReference>
<dbReference type="SMART" id="SM00220">
    <property type="entry name" value="S_TKc"/>
    <property type="match status" value="1"/>
</dbReference>
<proteinExistence type="predicted"/>
<dbReference type="AlphaFoldDB" id="A0A7S1CE13"/>
<dbReference type="GO" id="GO:0004672">
    <property type="term" value="F:protein kinase activity"/>
    <property type="evidence" value="ECO:0007669"/>
    <property type="project" value="InterPro"/>
</dbReference>
<organism evidence="4">
    <name type="scientific">Bicosoecida sp. CB-2014</name>
    <dbReference type="NCBI Taxonomy" id="1486930"/>
    <lineage>
        <taxon>Eukaryota</taxon>
        <taxon>Sar</taxon>
        <taxon>Stramenopiles</taxon>
        <taxon>Bigyra</taxon>
        <taxon>Opalozoa</taxon>
        <taxon>Bicosoecida</taxon>
    </lineage>
</organism>
<dbReference type="Pfam" id="PF00069">
    <property type="entry name" value="Pkinase"/>
    <property type="match status" value="1"/>
</dbReference>
<dbReference type="InterPro" id="IPR008271">
    <property type="entry name" value="Ser/Thr_kinase_AS"/>
</dbReference>
<dbReference type="PROSITE" id="PS50011">
    <property type="entry name" value="PROTEIN_KINASE_DOM"/>
    <property type="match status" value="1"/>
</dbReference>
<name>A0A7S1CE13_9STRA</name>
<dbReference type="InterPro" id="IPR000719">
    <property type="entry name" value="Prot_kinase_dom"/>
</dbReference>
<dbReference type="Gene3D" id="1.10.510.10">
    <property type="entry name" value="Transferase(Phosphotransferase) domain 1"/>
    <property type="match status" value="1"/>
</dbReference>
<dbReference type="Gene3D" id="3.30.200.20">
    <property type="entry name" value="Phosphorylase Kinase, domain 1"/>
    <property type="match status" value="1"/>
</dbReference>
<gene>
    <name evidence="4" type="ORF">BSP0115_LOCUS8607</name>
</gene>
<protein>
    <recommendedName>
        <fullName evidence="3">Protein kinase domain-containing protein</fullName>
    </recommendedName>
</protein>
<dbReference type="PANTHER" id="PTHR27007">
    <property type="match status" value="1"/>
</dbReference>
<evidence type="ECO:0000313" key="4">
    <source>
        <dbReference type="EMBL" id="CAD8915350.1"/>
    </source>
</evidence>
<reference evidence="4" key="1">
    <citation type="submission" date="2021-01" db="EMBL/GenBank/DDBJ databases">
        <authorList>
            <person name="Corre E."/>
            <person name="Pelletier E."/>
            <person name="Niang G."/>
            <person name="Scheremetjew M."/>
            <person name="Finn R."/>
            <person name="Kale V."/>
            <person name="Holt S."/>
            <person name="Cochrane G."/>
            <person name="Meng A."/>
            <person name="Brown T."/>
            <person name="Cohen L."/>
        </authorList>
    </citation>
    <scope>NUCLEOTIDE SEQUENCE</scope>
    <source>
        <strain evidence="4">Ms1</strain>
    </source>
</reference>
<accession>A0A7S1CE13</accession>
<evidence type="ECO:0000256" key="2">
    <source>
        <dbReference type="ARBA" id="ARBA00022840"/>
    </source>
</evidence>
<dbReference type="PROSITE" id="PS00108">
    <property type="entry name" value="PROTEIN_KINASE_ST"/>
    <property type="match status" value="1"/>
</dbReference>
<dbReference type="EMBL" id="HBFS01012517">
    <property type="protein sequence ID" value="CAD8915350.1"/>
    <property type="molecule type" value="Transcribed_RNA"/>
</dbReference>
<dbReference type="InterPro" id="IPR011009">
    <property type="entry name" value="Kinase-like_dom_sf"/>
</dbReference>